<evidence type="ECO:0000313" key="2">
    <source>
        <dbReference type="Proteomes" id="UP000026739"/>
    </source>
</evidence>
<comment type="caution">
    <text evidence="1">The sequence shown here is derived from an EMBL/GenBank/DDBJ whole genome shotgun (WGS) entry which is preliminary data.</text>
</comment>
<dbReference type="EMBL" id="AZQQ01000082">
    <property type="protein sequence ID" value="KDD67790.1"/>
    <property type="molecule type" value="Genomic_DNA"/>
</dbReference>
<dbReference type="AlphaFoldDB" id="A0A059L0Z6"/>
<reference evidence="1 2" key="1">
    <citation type="submission" date="2013-12" db="EMBL/GenBank/DDBJ databases">
        <authorList>
            <person name="Formusa P.A."/>
            <person name="Habash M."/>
            <person name="Lee H."/>
            <person name="Trevors J.T."/>
        </authorList>
    </citation>
    <scope>NUCLEOTIDE SEQUENCE [LARGE SCALE GENOMIC DNA]</scope>
    <source>
        <strain evidence="1 2">PD30</strain>
    </source>
</reference>
<evidence type="ECO:0000313" key="1">
    <source>
        <dbReference type="EMBL" id="KDD67790.1"/>
    </source>
</evidence>
<sequence>MNPEWIGRGKTVAQLIQELRSFEDQSLEVRISIDGGDSSQPISLVTKRGGYAVLENHQDVPTIVRHGD</sequence>
<protein>
    <submittedName>
        <fullName evidence="1">Uncharacterized protein</fullName>
    </submittedName>
</protein>
<organism evidence="1 2">
    <name type="scientific">Pseudomonas mandelii PD30</name>
    <dbReference type="NCBI Taxonomy" id="1419583"/>
    <lineage>
        <taxon>Bacteria</taxon>
        <taxon>Pseudomonadati</taxon>
        <taxon>Pseudomonadota</taxon>
        <taxon>Gammaproteobacteria</taxon>
        <taxon>Pseudomonadales</taxon>
        <taxon>Pseudomonadaceae</taxon>
        <taxon>Pseudomonas</taxon>
    </lineage>
</organism>
<dbReference type="Proteomes" id="UP000026739">
    <property type="component" value="Unassembled WGS sequence"/>
</dbReference>
<accession>A0A059L0Z6</accession>
<gene>
    <name evidence="1" type="ORF">V466_17870</name>
</gene>
<name>A0A059L0Z6_9PSED</name>
<proteinExistence type="predicted"/>